<gene>
    <name evidence="2" type="ORF">CYFUS_009373</name>
</gene>
<sequence length="400" mass="44656">MVLPTSSRKVLLVLLALVALGLSLRLPYYGGPNLYGLQAQSWLAGRLDVPGPMEDLSLYGDRYYVAFPPFPTLVVLPVVALTGHEHVPYRAVALVLAGFVAWLAWRVLRRLDIPEADRPWLVAALLAGTAFWFCVVQSEGVWFLAHVVAVTCSLLALEEALGPARGARAGLWAGLAFLSRQLCVYLIPFILWVVWWRHAEEGRRRQVREGALAVVLVGVCGGVYLLLNALRFGDPFNTGYAGMPLEDFLAARVERYGLFHPAYVPFNFFHMFLEGPHFNFGGTRMLAPVGIDGMGTSLTLASPFLFVALAARPERRFRWAAWTMVGLCLVHMLNYYNNGWVQLNAQRFSLDFLPVLWVLMALGTRHVEARWWKALVAWSIGLNVFVLALLPVLGRALRKL</sequence>
<dbReference type="RefSeq" id="WP_095991240.1">
    <property type="nucleotide sequence ID" value="NZ_CP022098.1"/>
</dbReference>
<feature type="transmembrane region" description="Helical" evidence="1">
    <location>
        <begin position="169"/>
        <end position="195"/>
    </location>
</feature>
<proteinExistence type="predicted"/>
<evidence type="ECO:0000313" key="3">
    <source>
        <dbReference type="Proteomes" id="UP000217257"/>
    </source>
</evidence>
<feature type="transmembrane region" description="Helical" evidence="1">
    <location>
        <begin position="120"/>
        <end position="136"/>
    </location>
</feature>
<dbReference type="AlphaFoldDB" id="A0A250JK86"/>
<protein>
    <recommendedName>
        <fullName evidence="4">Glycosyltransferase RgtA/B/C/D-like domain-containing protein</fullName>
    </recommendedName>
</protein>
<feature type="transmembrane region" description="Helical" evidence="1">
    <location>
        <begin position="63"/>
        <end position="82"/>
    </location>
</feature>
<dbReference type="EMBL" id="CP022098">
    <property type="protein sequence ID" value="ATB43892.1"/>
    <property type="molecule type" value="Genomic_DNA"/>
</dbReference>
<keyword evidence="1" id="KW-1133">Transmembrane helix</keyword>
<feature type="transmembrane region" description="Helical" evidence="1">
    <location>
        <begin position="285"/>
        <end position="311"/>
    </location>
</feature>
<feature type="transmembrane region" description="Helical" evidence="1">
    <location>
        <begin position="141"/>
        <end position="157"/>
    </location>
</feature>
<evidence type="ECO:0000313" key="2">
    <source>
        <dbReference type="EMBL" id="ATB43892.1"/>
    </source>
</evidence>
<evidence type="ECO:0000256" key="1">
    <source>
        <dbReference type="SAM" id="Phobius"/>
    </source>
</evidence>
<accession>A0A250JK86</accession>
<reference evidence="2 3" key="1">
    <citation type="submission" date="2017-06" db="EMBL/GenBank/DDBJ databases">
        <title>Sequencing and comparative analysis of myxobacterial genomes.</title>
        <authorList>
            <person name="Rupp O."/>
            <person name="Goesmann A."/>
            <person name="Sogaard-Andersen L."/>
        </authorList>
    </citation>
    <scope>NUCLEOTIDE SEQUENCE [LARGE SCALE GENOMIC DNA]</scope>
    <source>
        <strain evidence="2 3">DSM 52655</strain>
    </source>
</reference>
<feature type="transmembrane region" description="Helical" evidence="1">
    <location>
        <begin position="371"/>
        <end position="393"/>
    </location>
</feature>
<dbReference type="Proteomes" id="UP000217257">
    <property type="component" value="Chromosome"/>
</dbReference>
<feature type="transmembrane region" description="Helical" evidence="1">
    <location>
        <begin position="89"/>
        <end position="108"/>
    </location>
</feature>
<dbReference type="KEGG" id="cfus:CYFUS_009373"/>
<name>A0A250JK86_9BACT</name>
<feature type="transmembrane region" description="Helical" evidence="1">
    <location>
        <begin position="317"/>
        <end position="336"/>
    </location>
</feature>
<evidence type="ECO:0008006" key="4">
    <source>
        <dbReference type="Google" id="ProtNLM"/>
    </source>
</evidence>
<keyword evidence="1" id="KW-0812">Transmembrane</keyword>
<keyword evidence="1" id="KW-0472">Membrane</keyword>
<feature type="transmembrane region" description="Helical" evidence="1">
    <location>
        <begin position="207"/>
        <end position="227"/>
    </location>
</feature>
<organism evidence="2 3">
    <name type="scientific">Cystobacter fuscus</name>
    <dbReference type="NCBI Taxonomy" id="43"/>
    <lineage>
        <taxon>Bacteria</taxon>
        <taxon>Pseudomonadati</taxon>
        <taxon>Myxococcota</taxon>
        <taxon>Myxococcia</taxon>
        <taxon>Myxococcales</taxon>
        <taxon>Cystobacterineae</taxon>
        <taxon>Archangiaceae</taxon>
        <taxon>Cystobacter</taxon>
    </lineage>
</organism>